<organism evidence="2">
    <name type="scientific">viral metagenome</name>
    <dbReference type="NCBI Taxonomy" id="1070528"/>
    <lineage>
        <taxon>unclassified sequences</taxon>
        <taxon>metagenomes</taxon>
        <taxon>organismal metagenomes</taxon>
    </lineage>
</organism>
<name>A0A6C0D804_9ZZZZ</name>
<dbReference type="EMBL" id="MN739538">
    <property type="protein sequence ID" value="QHT11825.1"/>
    <property type="molecule type" value="Genomic_DNA"/>
</dbReference>
<reference evidence="2" key="1">
    <citation type="journal article" date="2020" name="Nature">
        <title>Giant virus diversity and host interactions through global metagenomics.</title>
        <authorList>
            <person name="Schulz F."/>
            <person name="Roux S."/>
            <person name="Paez-Espino D."/>
            <person name="Jungbluth S."/>
            <person name="Walsh D.A."/>
            <person name="Denef V.J."/>
            <person name="McMahon K.D."/>
            <person name="Konstantinidis K.T."/>
            <person name="Eloe-Fadrosh E.A."/>
            <person name="Kyrpides N.C."/>
            <person name="Woyke T."/>
        </authorList>
    </citation>
    <scope>NUCLEOTIDE SEQUENCE</scope>
    <source>
        <strain evidence="2">GVMAG-M-3300023174-124</strain>
    </source>
</reference>
<proteinExistence type="predicted"/>
<sequence>MSLTTIPRVEVPHFRKQVEAIRGGTYTFQRALCDLLDYPVLQAETISIELVPSTDGKIDSIRIHDDVSHGFENIHKQGSANPFNMGHEREGQSYDNETSQYGRGMSEAFIYTADRVDVYTHSIPENFDAVEAKYHVAFNFNEMVTCEAATESYEFSTYETIDAETFNQFHPFEFGSTIVLSNLRSNTDNTIDATIEECEQIIVDTIANTYTTILAKKPHLKITVNNRPVSIDNVISTKIINDVQCNERLITYNVMVTVEQNAKKADEIKAISYKRVGKSVTYGKFNLETESSESQPTESADFVIAHSNIDAHELVFEATSTVDTPLSEHMFKNQIRVIRIGRNHGDVPPLTKCHNDGYNNHQFNCIRYESKKLSPFIGITSDKHVQKRDNVLYKFLTEIHKKLTNDLSSRKMRKDTSSEESSIQSSRSSRRGRPPKNTISVQPVAEIVQTNSLIDVPLTPPQNNDVVIDAINNITASPSQLVDVIEETHDNVPSLQNHVITTDEEDTPEIQIVNRSARENRYVKAPDARIMLDKLSEFAHKSPHINIMDELLEVISHVARERGNHLYLLEILRNEYRRYNDNQNVMGGAILSEVYVKYINEDDLFVNYESTV</sequence>
<feature type="region of interest" description="Disordered" evidence="1">
    <location>
        <begin position="407"/>
        <end position="440"/>
    </location>
</feature>
<dbReference type="AlphaFoldDB" id="A0A6C0D804"/>
<evidence type="ECO:0000256" key="1">
    <source>
        <dbReference type="SAM" id="MobiDB-lite"/>
    </source>
</evidence>
<accession>A0A6C0D804</accession>
<evidence type="ECO:0000313" key="2">
    <source>
        <dbReference type="EMBL" id="QHT11825.1"/>
    </source>
</evidence>
<protein>
    <submittedName>
        <fullName evidence="2">Uncharacterized protein</fullName>
    </submittedName>
</protein>